<keyword evidence="2" id="KW-1185">Reference proteome</keyword>
<dbReference type="RefSeq" id="WP_230526388.1">
    <property type="nucleotide sequence ID" value="NZ_JAJGAK010000001.1"/>
</dbReference>
<proteinExistence type="predicted"/>
<dbReference type="Proteomes" id="UP001165293">
    <property type="component" value="Unassembled WGS sequence"/>
</dbReference>
<name>A0ABS8JGS9_9GAMM</name>
<evidence type="ECO:0000313" key="1">
    <source>
        <dbReference type="EMBL" id="MCC8362810.1"/>
    </source>
</evidence>
<dbReference type="InterPro" id="IPR018531">
    <property type="entry name" value="DUF1993"/>
</dbReference>
<dbReference type="PANTHER" id="PTHR36922:SF1">
    <property type="entry name" value="DUF1993 DOMAIN-CONTAINING PROTEIN"/>
    <property type="match status" value="1"/>
</dbReference>
<comment type="caution">
    <text evidence="1">The sequence shown here is derived from an EMBL/GenBank/DDBJ whole genome shotgun (WGS) entry which is preliminary data.</text>
</comment>
<gene>
    <name evidence="1" type="ORF">LK996_06935</name>
</gene>
<reference evidence="1" key="1">
    <citation type="submission" date="2021-10" db="EMBL/GenBank/DDBJ databases">
        <authorList>
            <person name="Lyu M."/>
            <person name="Wang X."/>
            <person name="Meng X."/>
            <person name="Xu K."/>
        </authorList>
    </citation>
    <scope>NUCLEOTIDE SEQUENCE</scope>
    <source>
        <strain evidence="1">A6</strain>
    </source>
</reference>
<accession>A0ABS8JGS9</accession>
<sequence>MTPMHAFTVPVFARALRNLRHVLETGERYAEEKQIAPDVLLQTRLIPDMFPLVRQVQIATDHAKNACARLTATEPMPFPDEETTFAQLYARIDRCIAYVESFDAAQFEGSETRPVQVKTRAAELNFDGQNYVTTFAVPSFFFHVTTAYAILRDAGVPLGKRDFLGGAGR</sequence>
<dbReference type="SUPFAM" id="SSF109854">
    <property type="entry name" value="DinB/YfiT-like putative metalloenzymes"/>
    <property type="match status" value="1"/>
</dbReference>
<dbReference type="PANTHER" id="PTHR36922">
    <property type="entry name" value="BLL2446 PROTEIN"/>
    <property type="match status" value="1"/>
</dbReference>
<organism evidence="1 2">
    <name type="scientific">Noviluteimonas lactosilytica</name>
    <dbReference type="NCBI Taxonomy" id="2888523"/>
    <lineage>
        <taxon>Bacteria</taxon>
        <taxon>Pseudomonadati</taxon>
        <taxon>Pseudomonadota</taxon>
        <taxon>Gammaproteobacteria</taxon>
        <taxon>Lysobacterales</taxon>
        <taxon>Lysobacteraceae</taxon>
        <taxon>Noviluteimonas</taxon>
    </lineage>
</organism>
<protein>
    <submittedName>
        <fullName evidence="1">DUF1993 domain-containing protein</fullName>
    </submittedName>
</protein>
<dbReference type="EMBL" id="JAJGAK010000001">
    <property type="protein sequence ID" value="MCC8362810.1"/>
    <property type="molecule type" value="Genomic_DNA"/>
</dbReference>
<evidence type="ECO:0000313" key="2">
    <source>
        <dbReference type="Proteomes" id="UP001165293"/>
    </source>
</evidence>
<dbReference type="InterPro" id="IPR034660">
    <property type="entry name" value="DinB/YfiT-like"/>
</dbReference>
<dbReference type="Pfam" id="PF09351">
    <property type="entry name" value="DUF1993"/>
    <property type="match status" value="1"/>
</dbReference>
<dbReference type="Gene3D" id="1.20.120.450">
    <property type="entry name" value="dinb family like domain"/>
    <property type="match status" value="1"/>
</dbReference>